<organism evidence="3">
    <name type="scientific">marine sediment metagenome</name>
    <dbReference type="NCBI Taxonomy" id="412755"/>
    <lineage>
        <taxon>unclassified sequences</taxon>
        <taxon>metagenomes</taxon>
        <taxon>ecological metagenomes</taxon>
    </lineage>
</organism>
<gene>
    <name evidence="3" type="ORF">S01H1_36173</name>
</gene>
<accession>X0U9X9</accession>
<feature type="domain" description="Aminoglycoside phosphotransferase" evidence="2">
    <location>
        <begin position="4"/>
        <end position="230"/>
    </location>
</feature>
<dbReference type="InterPro" id="IPR011009">
    <property type="entry name" value="Kinase-like_dom_sf"/>
</dbReference>
<dbReference type="PANTHER" id="PTHR21064:SF6">
    <property type="entry name" value="AMINOGLYCOSIDE PHOSPHOTRANSFERASE DOMAIN-CONTAINING PROTEIN"/>
    <property type="match status" value="1"/>
</dbReference>
<dbReference type="Gene3D" id="3.90.1200.10">
    <property type="match status" value="1"/>
</dbReference>
<comment type="caution">
    <text evidence="3">The sequence shown here is derived from an EMBL/GenBank/DDBJ whole genome shotgun (WGS) entry which is preliminary data.</text>
</comment>
<protein>
    <recommendedName>
        <fullName evidence="2">Aminoglycoside phosphotransferase domain-containing protein</fullName>
    </recommendedName>
</protein>
<proteinExistence type="inferred from homology"/>
<evidence type="ECO:0000259" key="2">
    <source>
        <dbReference type="Pfam" id="PF01636"/>
    </source>
</evidence>
<feature type="non-terminal residue" evidence="3">
    <location>
        <position position="270"/>
    </location>
</feature>
<dbReference type="GO" id="GO:0019202">
    <property type="term" value="F:amino acid kinase activity"/>
    <property type="evidence" value="ECO:0007669"/>
    <property type="project" value="TreeGrafter"/>
</dbReference>
<feature type="non-terminal residue" evidence="3">
    <location>
        <position position="1"/>
    </location>
</feature>
<reference evidence="3" key="1">
    <citation type="journal article" date="2014" name="Front. Microbiol.">
        <title>High frequency of phylogenetically diverse reductive dehalogenase-homologous genes in deep subseafloor sedimentary metagenomes.</title>
        <authorList>
            <person name="Kawai M."/>
            <person name="Futagami T."/>
            <person name="Toyoda A."/>
            <person name="Takaki Y."/>
            <person name="Nishi S."/>
            <person name="Hori S."/>
            <person name="Arai W."/>
            <person name="Tsubouchi T."/>
            <person name="Morono Y."/>
            <person name="Uchiyama I."/>
            <person name="Ito T."/>
            <person name="Fujiyama A."/>
            <person name="Inagaki F."/>
            <person name="Takami H."/>
        </authorList>
    </citation>
    <scope>NUCLEOTIDE SEQUENCE</scope>
    <source>
        <strain evidence="3">Expedition CK06-06</strain>
    </source>
</reference>
<name>X0U9X9_9ZZZZ</name>
<evidence type="ECO:0000313" key="3">
    <source>
        <dbReference type="EMBL" id="GAG02350.1"/>
    </source>
</evidence>
<dbReference type="EMBL" id="BARS01022642">
    <property type="protein sequence ID" value="GAG02350.1"/>
    <property type="molecule type" value="Genomic_DNA"/>
</dbReference>
<dbReference type="InterPro" id="IPR050249">
    <property type="entry name" value="Pseudomonas-type_ThrB"/>
</dbReference>
<dbReference type="SUPFAM" id="SSF56112">
    <property type="entry name" value="Protein kinase-like (PK-like)"/>
    <property type="match status" value="1"/>
</dbReference>
<evidence type="ECO:0000256" key="1">
    <source>
        <dbReference type="ARBA" id="ARBA00038240"/>
    </source>
</evidence>
<sequence length="270" mass="29340">QGDIKPLEGERDQNFRVTASDGKRFVLKISSAGEEPEVVDFQIRALEYLRSNAPEINVPQVQRTGNGELTGALTSAAGVKHMVRMLSYVEGVPLSTIAAPSLTVARNAGIFQAGVAQSLANFEHPAEDHYLVWNMSNGLIEDPALWKFGKQDIRAFEGRLRPHFAGHVIPALRELRSQVIHSDGHQDNLLVAEGQPDEIAGLIDFGDMVRAPLVCDAAIMALGFAGDAQDPVKLSAAAIAGFNEVYPLTRVECDLLYDGMVMREALSVYC</sequence>
<dbReference type="PANTHER" id="PTHR21064">
    <property type="entry name" value="AMINOGLYCOSIDE PHOSPHOTRANSFERASE DOMAIN-CONTAINING PROTEIN-RELATED"/>
    <property type="match status" value="1"/>
</dbReference>
<dbReference type="InterPro" id="IPR002575">
    <property type="entry name" value="Aminoglycoside_PTrfase"/>
</dbReference>
<comment type="similarity">
    <text evidence="1">Belongs to the pseudomonas-type ThrB family.</text>
</comment>
<dbReference type="AlphaFoldDB" id="X0U9X9"/>
<dbReference type="Pfam" id="PF01636">
    <property type="entry name" value="APH"/>
    <property type="match status" value="1"/>
</dbReference>